<dbReference type="InterPro" id="IPR015943">
    <property type="entry name" value="WD40/YVTN_repeat-like_dom_sf"/>
</dbReference>
<dbReference type="HOGENOM" id="CLU_002083_0_0_1"/>
<comment type="similarity">
    <text evidence="2">Belongs to the TUB family.</text>
</comment>
<feature type="region of interest" description="Disordered" evidence="7">
    <location>
        <begin position="339"/>
        <end position="366"/>
    </location>
</feature>
<dbReference type="Gene3D" id="2.130.10.10">
    <property type="entry name" value="YVTN repeat-like/Quinoprotein amine dehydrogenase"/>
    <property type="match status" value="1"/>
</dbReference>
<dbReference type="Proteomes" id="UP000015104">
    <property type="component" value="Unassembled WGS sequence"/>
</dbReference>
<feature type="region of interest" description="Disordered" evidence="7">
    <location>
        <begin position="921"/>
        <end position="942"/>
    </location>
</feature>
<feature type="compositionally biased region" description="Polar residues" evidence="7">
    <location>
        <begin position="921"/>
        <end position="939"/>
    </location>
</feature>
<dbReference type="PANTHER" id="PTHR16517">
    <property type="entry name" value="TUBBY-RELATED"/>
    <property type="match status" value="1"/>
</dbReference>
<dbReference type="OMA" id="RCYCTIR"/>
<dbReference type="InterPro" id="IPR001680">
    <property type="entry name" value="WD40_rpt"/>
</dbReference>
<evidence type="ECO:0000256" key="2">
    <source>
        <dbReference type="ARBA" id="ARBA00007129"/>
    </source>
</evidence>
<evidence type="ECO:0000259" key="8">
    <source>
        <dbReference type="PROSITE" id="PS50225"/>
    </source>
</evidence>
<feature type="region of interest" description="Disordered" evidence="7">
    <location>
        <begin position="562"/>
        <end position="645"/>
    </location>
</feature>
<evidence type="ECO:0000256" key="3">
    <source>
        <dbReference type="ARBA" id="ARBA00022490"/>
    </source>
</evidence>
<dbReference type="InterPro" id="IPR056159">
    <property type="entry name" value="Beta-prop_IFT121_TULP_N"/>
</dbReference>
<dbReference type="EMBL" id="CAEY01000276">
    <property type="status" value="NOT_ANNOTATED_CDS"/>
    <property type="molecule type" value="Genomic_DNA"/>
</dbReference>
<dbReference type="eggNOG" id="KOG2503">
    <property type="taxonomic scope" value="Eukaryota"/>
</dbReference>
<sequence length="1533" mass="170099">MHLHFEKIEKPHSYSDCNISSLSWMGKVPDGLLQSQDDDGWKLNRTNYYQDGWIALGNSRGIVGVTYTTCRCRKAPSSELPPRTNYNLRGHRSEVTLVKWNEPYQKLASCDSSGIIFVWIKYEGRWSVELINDRNTQVIDFAWSHDGRMALICYIDGFVLIGSVAGQRYWSSMLNLESCSTTCGIWTPDDQQVIFGTSNGSILVIDINGTIIAQLSIREHHSITSMAWSSEKFKMEDIDEGENNGNNNGNNKTNHNNNSNSSSSNSAAAATSSSPSPSSSNRNYILSICFDDGVLYLLKNYDDICPIIIRTNLNTIKMEWSNKGDTLAVGGHTIENTYTPYDGYNKDNNNNNKSSSSSQRDYGNPSIAGLMNPTKYINTIKLYSESGILKYRVNLEYTGHPISSLTWGHSDKRLFVGTGPVLNIAWVTKRVASLHLLCRLSIYKKLSNESAVESLPLPSTLQNLVSSLFGRTLRCYLPDNLNLTKFTVNPPASNTRLYCTLIRHDEDILGSSSSYVLYLEYLGGLVPILKGKRTSKIRPEFVIFHPQSKKCEETLLKIEAGGNYSDSGGGGRGRNKSGMQNTLYWHSSSTPGTSDSESEEHVTVRTRRKRRQHRNRRNHEGEADLNGLARPPANHVKPESTYTDAMPEDEKLTLITSNIWGTKFKILGLVPWLPSDLGSVAYRTSLLHLQPRQMTLKIKELGGQREGVTGGFIVEGSDRAVTSSEDEDEGSGGGGNYDDGYSIPIAPMTPKKTFRGSSQSNSTQQQFNISNYNYRSDSLDTDYVNLISNLSEDLLTLHVNGSSNGQQLVSMEMISAPASSTSMFYSSPFNSRALIKSANSNIQPTPTSNSISTQTSFQSLSDILNPLVQMSTVPMSSSSENKLQDLDQSHLNPTGKFSSDCNPGTSGAFSNFTSNDIMQSPVEHSNTTIRSPSNTGFKNSSSLLSPSSTAAAFPLPSNSIGLSSPRSLRYKCINSGKSCRESSSRKMSSRNGYVDNGVKNLPSTCDTNTPSNCYKLSLETGRYGLTNAPYSSSPTSSSPSSNWFSSSYLLQYTNLASSPSYPVAGTNSGVDSCLIEGRHIHSSSTNYDMKYIDDTEVDNGLNQDLSTNYCPSSSTSTFGRSPSLFYRNRSSIAQSQSNSSSTSTASNHGLLLHQQQSQNNQPNEYNFTQSNNNNANSNHYNREIIDFTNIRSDSGEPIASQRRYILSTCKRNSLEDESDDELTGKPSCMSLDEDCDGKGITLSSTFCKCTQEEDCKESNANSETSLDYRQAIISSPVHVRRKKVFLNFDSEELLNSLNDCNTLLTETYSRFNRDESRGNLTGNGGPRTGHRGSLPQAVVSNEDGRFSKSFRSELLNRSLPTSPMLGTKNRRKAQGKSIFYSPTMFRKVMKQKLNYLDCSSEDDASSDDEFRSQDFRNLGNFQKSCIKKKMKVKKRSSRIQPDELSNQRYTGGREFLLHNKAPLWNEVSQVYQLDFGGRVTQESAKNFQIEHQGKQVMQFGRIDDNAYTLDFQYPFSALQALAVALANVTQRLK</sequence>
<dbReference type="PANTHER" id="PTHR16517:SF2">
    <property type="entry name" value="TUBBY-RELATED PROTEIN 4"/>
    <property type="match status" value="1"/>
</dbReference>
<dbReference type="STRING" id="32264.T1KNE5"/>
<dbReference type="Pfam" id="PF01167">
    <property type="entry name" value="Tub"/>
    <property type="match status" value="1"/>
</dbReference>
<evidence type="ECO:0000313" key="9">
    <source>
        <dbReference type="EnsemblMetazoa" id="tetur16g00680.1"/>
    </source>
</evidence>
<dbReference type="SUPFAM" id="SSF50978">
    <property type="entry name" value="WD40 repeat-like"/>
    <property type="match status" value="1"/>
</dbReference>
<feature type="region of interest" description="Disordered" evidence="7">
    <location>
        <begin position="1313"/>
        <end position="1335"/>
    </location>
</feature>
<dbReference type="InterPro" id="IPR001496">
    <property type="entry name" value="SOCS_box"/>
</dbReference>
<protein>
    <recommendedName>
        <fullName evidence="8">SOCS box domain-containing protein</fullName>
    </recommendedName>
</protein>
<feature type="compositionally biased region" description="Low complexity" evidence="7">
    <location>
        <begin position="346"/>
        <end position="358"/>
    </location>
</feature>
<feature type="region of interest" description="Disordered" evidence="7">
    <location>
        <begin position="718"/>
        <end position="742"/>
    </location>
</feature>
<feature type="repeat" description="WD" evidence="6">
    <location>
        <begin position="88"/>
        <end position="119"/>
    </location>
</feature>
<dbReference type="OrthoDB" id="8775810at2759"/>
<keyword evidence="5" id="KW-0677">Repeat</keyword>
<feature type="region of interest" description="Disordered" evidence="7">
    <location>
        <begin position="873"/>
        <end position="903"/>
    </location>
</feature>
<proteinExistence type="inferred from homology"/>
<feature type="compositionally biased region" description="Low complexity" evidence="7">
    <location>
        <begin position="243"/>
        <end position="280"/>
    </location>
</feature>
<dbReference type="GO" id="GO:0005737">
    <property type="term" value="C:cytoplasm"/>
    <property type="evidence" value="ECO:0007669"/>
    <property type="project" value="UniProtKB-SubCell"/>
</dbReference>
<dbReference type="PROSITE" id="PS50082">
    <property type="entry name" value="WD_REPEATS_2"/>
    <property type="match status" value="1"/>
</dbReference>
<reference evidence="9" key="2">
    <citation type="submission" date="2015-06" db="UniProtKB">
        <authorList>
            <consortium name="EnsemblMetazoa"/>
        </authorList>
    </citation>
    <scope>IDENTIFICATION</scope>
</reference>
<gene>
    <name evidence="9" type="primary">107365868</name>
</gene>
<evidence type="ECO:0000256" key="6">
    <source>
        <dbReference type="PROSITE-ProRule" id="PRU00221"/>
    </source>
</evidence>
<feature type="compositionally biased region" description="Basic residues" evidence="7">
    <location>
        <begin position="604"/>
        <end position="617"/>
    </location>
</feature>
<dbReference type="Pfam" id="PF07525">
    <property type="entry name" value="SOCS_box"/>
    <property type="match status" value="1"/>
</dbReference>
<reference evidence="10" key="1">
    <citation type="submission" date="2011-08" db="EMBL/GenBank/DDBJ databases">
        <authorList>
            <person name="Rombauts S."/>
        </authorList>
    </citation>
    <scope>NUCLEOTIDE SEQUENCE</scope>
    <source>
        <strain evidence="10">London</strain>
    </source>
</reference>
<evidence type="ECO:0000313" key="10">
    <source>
        <dbReference type="Proteomes" id="UP000015104"/>
    </source>
</evidence>
<name>T1KNE5_TETUR</name>
<keyword evidence="3" id="KW-0963">Cytoplasm</keyword>
<dbReference type="PROSITE" id="PS50225">
    <property type="entry name" value="SOCS"/>
    <property type="match status" value="1"/>
</dbReference>
<dbReference type="EnsemblMetazoa" id="tetur16g00680.1">
    <property type="protein sequence ID" value="tetur16g00680.1"/>
    <property type="gene ID" value="tetur16g00680"/>
</dbReference>
<dbReference type="KEGG" id="tut:107365868"/>
<feature type="compositionally biased region" description="Polar residues" evidence="7">
    <location>
        <begin position="889"/>
        <end position="903"/>
    </location>
</feature>
<comment type="subcellular location">
    <subcellularLocation>
        <location evidence="1">Cytoplasm</location>
    </subcellularLocation>
</comment>
<keyword evidence="4 6" id="KW-0853">WD repeat</keyword>
<evidence type="ECO:0000256" key="1">
    <source>
        <dbReference type="ARBA" id="ARBA00004496"/>
    </source>
</evidence>
<dbReference type="SMART" id="SM00320">
    <property type="entry name" value="WD40"/>
    <property type="match status" value="4"/>
</dbReference>
<dbReference type="InterPro" id="IPR000007">
    <property type="entry name" value="Tubby_C"/>
</dbReference>
<dbReference type="InterPro" id="IPR025659">
    <property type="entry name" value="Tubby-like_C"/>
</dbReference>
<dbReference type="Pfam" id="PF24797">
    <property type="entry name" value="Beta-prop_WDR35_TULP_N"/>
    <property type="match status" value="1"/>
</dbReference>
<keyword evidence="10" id="KW-1185">Reference proteome</keyword>
<organism evidence="9 10">
    <name type="scientific">Tetranychus urticae</name>
    <name type="common">Two-spotted spider mite</name>
    <dbReference type="NCBI Taxonomy" id="32264"/>
    <lineage>
        <taxon>Eukaryota</taxon>
        <taxon>Metazoa</taxon>
        <taxon>Ecdysozoa</taxon>
        <taxon>Arthropoda</taxon>
        <taxon>Chelicerata</taxon>
        <taxon>Arachnida</taxon>
        <taxon>Acari</taxon>
        <taxon>Acariformes</taxon>
        <taxon>Trombidiformes</taxon>
        <taxon>Prostigmata</taxon>
        <taxon>Eleutherengona</taxon>
        <taxon>Raphignathae</taxon>
        <taxon>Tetranychoidea</taxon>
        <taxon>Tetranychidae</taxon>
        <taxon>Tetranychus</taxon>
    </lineage>
</organism>
<dbReference type="Gene3D" id="3.20.90.10">
    <property type="entry name" value="Tubby Protein, Chain A"/>
    <property type="match status" value="1"/>
</dbReference>
<evidence type="ECO:0000256" key="7">
    <source>
        <dbReference type="SAM" id="MobiDB-lite"/>
    </source>
</evidence>
<evidence type="ECO:0000256" key="5">
    <source>
        <dbReference type="ARBA" id="ARBA00022737"/>
    </source>
</evidence>
<feature type="region of interest" description="Disordered" evidence="7">
    <location>
        <begin position="1154"/>
        <end position="1178"/>
    </location>
</feature>
<feature type="region of interest" description="Disordered" evidence="7">
    <location>
        <begin position="238"/>
        <end position="280"/>
    </location>
</feature>
<dbReference type="SMART" id="SM00969">
    <property type="entry name" value="SOCS_box"/>
    <property type="match status" value="1"/>
</dbReference>
<accession>T1KNE5</accession>
<evidence type="ECO:0000256" key="4">
    <source>
        <dbReference type="ARBA" id="ARBA00022574"/>
    </source>
</evidence>
<feature type="domain" description="SOCS box" evidence="8">
    <location>
        <begin position="421"/>
        <end position="471"/>
    </location>
</feature>
<dbReference type="SUPFAM" id="SSF54518">
    <property type="entry name" value="Tubby C-terminal domain-like"/>
    <property type="match status" value="1"/>
</dbReference>
<dbReference type="InterPro" id="IPR036322">
    <property type="entry name" value="WD40_repeat_dom_sf"/>
</dbReference>